<dbReference type="Proteomes" id="UP001177003">
    <property type="component" value="Chromosome 1"/>
</dbReference>
<dbReference type="EMBL" id="OX465077">
    <property type="protein sequence ID" value="CAI9266711.1"/>
    <property type="molecule type" value="Genomic_DNA"/>
</dbReference>
<evidence type="ECO:0000313" key="2">
    <source>
        <dbReference type="Proteomes" id="UP001177003"/>
    </source>
</evidence>
<gene>
    <name evidence="1" type="ORF">LSALG_LOCUS7250</name>
</gene>
<evidence type="ECO:0000313" key="1">
    <source>
        <dbReference type="EMBL" id="CAI9266711.1"/>
    </source>
</evidence>
<accession>A0AA35UX87</accession>
<proteinExistence type="predicted"/>
<sequence>MKINGVGRYIRKILPLISMMRTSSFTTIQSILPSTTSNPDTISLSMNTAAPTTPLQHHDHLHYNHYLQLPPHSLVATNATTTFTTTIFTCHHIPSATNHNHTRATPPIPAFDSPPSITTTFKILFLISKDCIQVSTTRGCHVYIYQ</sequence>
<organism evidence="1 2">
    <name type="scientific">Lactuca saligna</name>
    <name type="common">Willowleaf lettuce</name>
    <dbReference type="NCBI Taxonomy" id="75948"/>
    <lineage>
        <taxon>Eukaryota</taxon>
        <taxon>Viridiplantae</taxon>
        <taxon>Streptophyta</taxon>
        <taxon>Embryophyta</taxon>
        <taxon>Tracheophyta</taxon>
        <taxon>Spermatophyta</taxon>
        <taxon>Magnoliopsida</taxon>
        <taxon>eudicotyledons</taxon>
        <taxon>Gunneridae</taxon>
        <taxon>Pentapetalae</taxon>
        <taxon>asterids</taxon>
        <taxon>campanulids</taxon>
        <taxon>Asterales</taxon>
        <taxon>Asteraceae</taxon>
        <taxon>Cichorioideae</taxon>
        <taxon>Cichorieae</taxon>
        <taxon>Lactucinae</taxon>
        <taxon>Lactuca</taxon>
    </lineage>
</organism>
<keyword evidence="2" id="KW-1185">Reference proteome</keyword>
<dbReference type="AlphaFoldDB" id="A0AA35UX87"/>
<protein>
    <submittedName>
        <fullName evidence="1">Uncharacterized protein</fullName>
    </submittedName>
</protein>
<reference evidence="1" key="1">
    <citation type="submission" date="2023-04" db="EMBL/GenBank/DDBJ databases">
        <authorList>
            <person name="Vijverberg K."/>
            <person name="Xiong W."/>
            <person name="Schranz E."/>
        </authorList>
    </citation>
    <scope>NUCLEOTIDE SEQUENCE</scope>
</reference>
<name>A0AA35UX87_LACSI</name>